<keyword evidence="3 4" id="KW-0501">Molybdenum cofactor biosynthesis</keyword>
<name>A0A0U1M3K0_TALIS</name>
<organism evidence="7 8">
    <name type="scientific">Talaromyces islandicus</name>
    <name type="common">Penicillium islandicum</name>
    <dbReference type="NCBI Taxonomy" id="28573"/>
    <lineage>
        <taxon>Eukaryota</taxon>
        <taxon>Fungi</taxon>
        <taxon>Dikarya</taxon>
        <taxon>Ascomycota</taxon>
        <taxon>Pezizomycotina</taxon>
        <taxon>Eurotiomycetes</taxon>
        <taxon>Eurotiomycetidae</taxon>
        <taxon>Eurotiales</taxon>
        <taxon>Trichocomaceae</taxon>
        <taxon>Talaromyces</taxon>
        <taxon>Talaromyces sect. Islandici</taxon>
    </lineage>
</organism>
<evidence type="ECO:0000259" key="6">
    <source>
        <dbReference type="PROSITE" id="PS51340"/>
    </source>
</evidence>
<evidence type="ECO:0000256" key="5">
    <source>
        <dbReference type="SAM" id="MobiDB-lite"/>
    </source>
</evidence>
<keyword evidence="2 4" id="KW-0663">Pyridoxal phosphate</keyword>
<evidence type="ECO:0000256" key="4">
    <source>
        <dbReference type="HAMAP-Rule" id="MF_03050"/>
    </source>
</evidence>
<dbReference type="OMA" id="PCTRCQM"/>
<dbReference type="Gene3D" id="3.40.640.10">
    <property type="entry name" value="Type I PLP-dependent aspartate aminotransferase-like (Major domain)"/>
    <property type="match status" value="1"/>
</dbReference>
<keyword evidence="8" id="KW-1185">Reference proteome</keyword>
<protein>
    <recommendedName>
        <fullName evidence="4">Molybdenum cofactor sulfurase</fullName>
        <shortName evidence="4">MCS</shortName>
        <shortName evidence="4">MOS</shortName>
        <shortName evidence="4">MoCo sulfurase</shortName>
        <ecNumber evidence="4">2.8.1.9</ecNumber>
    </recommendedName>
    <alternativeName>
        <fullName evidence="4">Molybdenum cofactor sulfurtransferase</fullName>
    </alternativeName>
</protein>
<dbReference type="InterPro" id="IPR015422">
    <property type="entry name" value="PyrdxlP-dep_Trfase_small"/>
</dbReference>
<accession>A0A0U1M3K0</accession>
<dbReference type="GO" id="GO:0030170">
    <property type="term" value="F:pyridoxal phosphate binding"/>
    <property type="evidence" value="ECO:0007669"/>
    <property type="project" value="UniProtKB-UniRule"/>
</dbReference>
<dbReference type="PANTHER" id="PTHR14237:SF80">
    <property type="entry name" value="MOLYBDENUM COFACTOR SULFURASE"/>
    <property type="match status" value="1"/>
</dbReference>
<sequence length="868" mass="95592">MDDDHTASPLANLYPEPLDQLRDREYPLLKETTYLDHAGSTLYAKSLIESYCHDLTANIFGNPHSASASSQLTTSRVDDIRLRVLRFFNADPDVYDLVFVANTTAGVKLVADTLRDYRSDIEGGQNGFWYGYHVDSHTSLVGVREVADHGHRCFESDCEVQQWIDSHQNSDDNTTRLFAYPAQSNMNGRRLPLQWCNQIRNSGGRNTFTLLDVASLVTTTPLDLSDPLVCPDFAVLSFYKIFGFPDLGALVVRKDVGHVFQHRRYFGGGTADMVIAHGGASWHAKKKASIHDQLEDGTLPFHNIIALDSALNVHKRLYGSIENVSAHTSLLTQQLFHQLSSLKHANGSPVCHFYTSPGCAYGDTATQGPIIAFNLLDSSGKWIGKSEVEKLASIKGIHIRSGTLCNPGGAASLLGLSNEDMEVNYRAGQRCGDENDVMRGKPTGALRVSLGAMSSWHDVDAFVSFLQEFYVDLALPPATPSPASRQIDPPVDNRFYVESLCVYPIKSCSGFQVPPGVAWQVNQKGLAWDREWCIVHQGTGTALSQKRYPRMALIKPYLDFENGVLRITTTTTSNGPSLDIPLSRHDDPHLVAPGGWQEFKRKSSRVCGDQLMMQVYSSREVSAFFSDFLAVPCTLARSSPHDNQSLRHAKTATTTRSTPVNRDLMPGSFPADPWCIPPSPSQDSTQNKSLSNDSPILLVSRSSVNRLNEQIKANSKPSNTTITTNKAVAADVFRANIVVAENLSSPLQQPPPLSSSEHNVLLRRGDPSRPSILTSEQPYIEDTWSSFTVGPANISFDVFGSCQRCQMVCVDQMTAERRDEPFSTLAKTRRIGGKVLFGRHARLSFFEGDDDGGGQVVTVGDVIIPSYE</sequence>
<comment type="cofactor">
    <cofactor evidence="4">
        <name>pyridoxal 5'-phosphate</name>
        <dbReference type="ChEBI" id="CHEBI:597326"/>
    </cofactor>
</comment>
<feature type="region of interest" description="Disordered" evidence="5">
    <location>
        <begin position="746"/>
        <end position="768"/>
    </location>
</feature>
<feature type="region of interest" description="Disordered" evidence="5">
    <location>
        <begin position="639"/>
        <end position="695"/>
    </location>
</feature>
<feature type="modified residue" description="N6-(pyridoxal phosphate)lysine" evidence="4">
    <location>
        <position position="240"/>
    </location>
</feature>
<dbReference type="STRING" id="28573.A0A0U1M3K0"/>
<feature type="compositionally biased region" description="Polar residues" evidence="5">
    <location>
        <begin position="681"/>
        <end position="695"/>
    </location>
</feature>
<dbReference type="EMBL" id="CVMT01000007">
    <property type="protein sequence ID" value="CRG90135.1"/>
    <property type="molecule type" value="Genomic_DNA"/>
</dbReference>
<dbReference type="InterPro" id="IPR005302">
    <property type="entry name" value="MoCF_Sase_C"/>
</dbReference>
<gene>
    <name evidence="4" type="primary">hxB</name>
    <name evidence="7" type="ORF">PISL3812_07176</name>
</gene>
<dbReference type="OrthoDB" id="10264306at2759"/>
<dbReference type="InterPro" id="IPR015424">
    <property type="entry name" value="PyrdxlP-dep_Trfase"/>
</dbReference>
<evidence type="ECO:0000313" key="8">
    <source>
        <dbReference type="Proteomes" id="UP000054383"/>
    </source>
</evidence>
<evidence type="ECO:0000256" key="2">
    <source>
        <dbReference type="ARBA" id="ARBA00022898"/>
    </source>
</evidence>
<dbReference type="Proteomes" id="UP000054383">
    <property type="component" value="Unassembled WGS sequence"/>
</dbReference>
<dbReference type="GO" id="GO:0008265">
    <property type="term" value="F:molybdenum cofactor sulfurtransferase activity"/>
    <property type="evidence" value="ECO:0007669"/>
    <property type="project" value="UniProtKB-UniRule"/>
</dbReference>
<evidence type="ECO:0000256" key="1">
    <source>
        <dbReference type="ARBA" id="ARBA00022679"/>
    </source>
</evidence>
<dbReference type="EC" id="2.8.1.9" evidence="4"/>
<dbReference type="PROSITE" id="PS51340">
    <property type="entry name" value="MOSC"/>
    <property type="match status" value="1"/>
</dbReference>
<dbReference type="InterPro" id="IPR005303">
    <property type="entry name" value="MOCOS_middle"/>
</dbReference>
<dbReference type="PANTHER" id="PTHR14237">
    <property type="entry name" value="MOLYBDOPTERIN COFACTOR SULFURASE MOSC"/>
    <property type="match status" value="1"/>
</dbReference>
<dbReference type="GO" id="GO:0030151">
    <property type="term" value="F:molybdenum ion binding"/>
    <property type="evidence" value="ECO:0007669"/>
    <property type="project" value="UniProtKB-UniRule"/>
</dbReference>
<dbReference type="Pfam" id="PF03476">
    <property type="entry name" value="MOSC_N"/>
    <property type="match status" value="1"/>
</dbReference>
<dbReference type="InterPro" id="IPR000192">
    <property type="entry name" value="Aminotrans_V_dom"/>
</dbReference>
<comment type="function">
    <text evidence="4">Sulfurates the molybdenum cofactor. Sulfation of molybdenum is essential for xanthine dehydrogenase (XDH) and aldehyde oxidase (ADO) enzymes in which molybdenum cofactor is liganded by 1 oxygen and 1 sulfur atom in active form.</text>
</comment>
<dbReference type="Gene3D" id="3.90.1150.10">
    <property type="entry name" value="Aspartate Aminotransferase, domain 1"/>
    <property type="match status" value="1"/>
</dbReference>
<dbReference type="GO" id="GO:0006777">
    <property type="term" value="P:Mo-molybdopterin cofactor biosynthetic process"/>
    <property type="evidence" value="ECO:0007669"/>
    <property type="project" value="UniProtKB-UniRule"/>
</dbReference>
<evidence type="ECO:0000256" key="3">
    <source>
        <dbReference type="ARBA" id="ARBA00023150"/>
    </source>
</evidence>
<comment type="catalytic activity">
    <reaction evidence="4">
        <text>Mo-molybdopterin + L-cysteine + AH2 = thio-Mo-molybdopterin + L-alanine + A + H2O</text>
        <dbReference type="Rhea" id="RHEA:42636"/>
        <dbReference type="ChEBI" id="CHEBI:13193"/>
        <dbReference type="ChEBI" id="CHEBI:15377"/>
        <dbReference type="ChEBI" id="CHEBI:17499"/>
        <dbReference type="ChEBI" id="CHEBI:35235"/>
        <dbReference type="ChEBI" id="CHEBI:57972"/>
        <dbReference type="ChEBI" id="CHEBI:71302"/>
        <dbReference type="ChEBI" id="CHEBI:82685"/>
        <dbReference type="EC" id="2.8.1.9"/>
    </reaction>
</comment>
<feature type="active site" evidence="4">
    <location>
        <position position="405"/>
    </location>
</feature>
<dbReference type="SUPFAM" id="SSF141673">
    <property type="entry name" value="MOSC N-terminal domain-like"/>
    <property type="match status" value="1"/>
</dbReference>
<feature type="compositionally biased region" description="Polar residues" evidence="5">
    <location>
        <begin position="651"/>
        <end position="660"/>
    </location>
</feature>
<dbReference type="InterPro" id="IPR028886">
    <property type="entry name" value="MoCo_sulfurase"/>
</dbReference>
<proteinExistence type="inferred from homology"/>
<comment type="similarity">
    <text evidence="4">Belongs to the class-V pyridoxal-phosphate-dependent aminotransferase family. MOCOS subfamily.</text>
</comment>
<reference evidence="7 8" key="1">
    <citation type="submission" date="2015-04" db="EMBL/GenBank/DDBJ databases">
        <authorList>
            <person name="Syromyatnikov M.Y."/>
            <person name="Popov V.N."/>
        </authorList>
    </citation>
    <scope>NUCLEOTIDE SEQUENCE [LARGE SCALE GENOMIC DNA]</scope>
    <source>
        <strain evidence="7">WF-38-12</strain>
    </source>
</reference>
<dbReference type="Pfam" id="PF03473">
    <property type="entry name" value="MOSC"/>
    <property type="match status" value="1"/>
</dbReference>
<dbReference type="AlphaFoldDB" id="A0A0U1M3K0"/>
<dbReference type="GO" id="GO:0016829">
    <property type="term" value="F:lyase activity"/>
    <property type="evidence" value="ECO:0007669"/>
    <property type="project" value="UniProtKB-UniRule"/>
</dbReference>
<dbReference type="HAMAP" id="MF_03050">
    <property type="entry name" value="MOCOS"/>
    <property type="match status" value="1"/>
</dbReference>
<evidence type="ECO:0000313" key="7">
    <source>
        <dbReference type="EMBL" id="CRG90135.1"/>
    </source>
</evidence>
<dbReference type="Pfam" id="PF00266">
    <property type="entry name" value="Aminotran_5"/>
    <property type="match status" value="1"/>
</dbReference>
<feature type="domain" description="MOSC" evidence="6">
    <location>
        <begin position="652"/>
        <end position="866"/>
    </location>
</feature>
<keyword evidence="1 4" id="KW-0808">Transferase</keyword>
<dbReference type="InterPro" id="IPR015421">
    <property type="entry name" value="PyrdxlP-dep_Trfase_major"/>
</dbReference>
<dbReference type="SUPFAM" id="SSF53383">
    <property type="entry name" value="PLP-dependent transferases"/>
    <property type="match status" value="1"/>
</dbReference>